<comment type="caution">
    <text evidence="2">The sequence shown here is derived from an EMBL/GenBank/DDBJ whole genome shotgun (WGS) entry which is preliminary data.</text>
</comment>
<accession>A0A560HHL2</accession>
<dbReference type="OrthoDB" id="6402335at2"/>
<dbReference type="EMBL" id="VITR01000001">
    <property type="protein sequence ID" value="TWB45942.1"/>
    <property type="molecule type" value="Genomic_DNA"/>
</dbReference>
<dbReference type="Proteomes" id="UP000315751">
    <property type="component" value="Unassembled WGS sequence"/>
</dbReference>
<dbReference type="RefSeq" id="WP_145729242.1">
    <property type="nucleotide sequence ID" value="NZ_VITR01000001.1"/>
</dbReference>
<keyword evidence="1" id="KW-0732">Signal</keyword>
<sequence length="311" mass="33841">MDMRFWTWAVAGLLVLAGPARAAAPEIRIQDVIDFYRVYDAGGGAPSAAALQGYLDHGSDGLRQFVGLRHLSGESLAAAMEKHPRMFADAKTCLDVLPAVKRRLAQALPRLGQLYPPAQFPPITILVGQGNTGGTTSASGVLVGLEALCGASWMDPNPEDRFVHLVAHEYVHVQQPAARTEPEHPTLLFPTLIEGGAEFLAELISGDVGYVRLKNWAKGREKEIEIQFAADQDKTDLKAWLYNGVGTDERPGDLAYWVGYRIAKAYYVHAKDKRQAIARILTINADTAKAFLADSGWAPGMSLPEKVPLPE</sequence>
<proteinExistence type="predicted"/>
<protein>
    <submittedName>
        <fullName evidence="2">Putative Zn-dependent protease DUF2268</fullName>
    </submittedName>
</protein>
<gene>
    <name evidence="2" type="ORF">FBZ90_101277</name>
</gene>
<reference evidence="2 3" key="1">
    <citation type="submission" date="2019-06" db="EMBL/GenBank/DDBJ databases">
        <title>Genomic Encyclopedia of Type Strains, Phase IV (KMG-V): Genome sequencing to study the core and pangenomes of soil and plant-associated prokaryotes.</title>
        <authorList>
            <person name="Whitman W."/>
        </authorList>
    </citation>
    <scope>NUCLEOTIDE SEQUENCE [LARGE SCALE GENOMIC DNA]</scope>
    <source>
        <strain evidence="2 3">BR 11622</strain>
    </source>
</reference>
<keyword evidence="2" id="KW-0378">Hydrolase</keyword>
<keyword evidence="2" id="KW-0645">Protease</keyword>
<dbReference type="GO" id="GO:0006508">
    <property type="term" value="P:proteolysis"/>
    <property type="evidence" value="ECO:0007669"/>
    <property type="project" value="UniProtKB-KW"/>
</dbReference>
<dbReference type="AlphaFoldDB" id="A0A560HHL2"/>
<keyword evidence="3" id="KW-1185">Reference proteome</keyword>
<evidence type="ECO:0000256" key="1">
    <source>
        <dbReference type="SAM" id="SignalP"/>
    </source>
</evidence>
<feature type="signal peptide" evidence="1">
    <location>
        <begin position="1"/>
        <end position="22"/>
    </location>
</feature>
<dbReference type="GO" id="GO:0008233">
    <property type="term" value="F:peptidase activity"/>
    <property type="evidence" value="ECO:0007669"/>
    <property type="project" value="UniProtKB-KW"/>
</dbReference>
<evidence type="ECO:0000313" key="3">
    <source>
        <dbReference type="Proteomes" id="UP000315751"/>
    </source>
</evidence>
<evidence type="ECO:0000313" key="2">
    <source>
        <dbReference type="EMBL" id="TWB45942.1"/>
    </source>
</evidence>
<organism evidence="2 3">
    <name type="scientific">Nitrospirillum amazonense</name>
    <dbReference type="NCBI Taxonomy" id="28077"/>
    <lineage>
        <taxon>Bacteria</taxon>
        <taxon>Pseudomonadati</taxon>
        <taxon>Pseudomonadota</taxon>
        <taxon>Alphaproteobacteria</taxon>
        <taxon>Rhodospirillales</taxon>
        <taxon>Azospirillaceae</taxon>
        <taxon>Nitrospirillum</taxon>
    </lineage>
</organism>
<name>A0A560HHL2_9PROT</name>
<feature type="chain" id="PRO_5022026854" evidence="1">
    <location>
        <begin position="23"/>
        <end position="311"/>
    </location>
</feature>